<evidence type="ECO:0000256" key="3">
    <source>
        <dbReference type="SAM" id="SignalP"/>
    </source>
</evidence>
<dbReference type="AlphaFoldDB" id="A0A3L6RNB7"/>
<dbReference type="PANTHER" id="PTHR33170">
    <property type="entry name" value="DUF4283 DOMAIN-CONTAINING PROTEIN-RELATED"/>
    <property type="match status" value="1"/>
</dbReference>
<comment type="caution">
    <text evidence="4">The sequence shown here is derived from an EMBL/GenBank/DDBJ whole genome shotgun (WGS) entry which is preliminary data.</text>
</comment>
<dbReference type="STRING" id="4540.A0A3L6RNB7"/>
<reference evidence="5" key="1">
    <citation type="journal article" date="2019" name="Nat. Commun.">
        <title>The genome of broomcorn millet.</title>
        <authorList>
            <person name="Zou C."/>
            <person name="Miki D."/>
            <person name="Li D."/>
            <person name="Tang Q."/>
            <person name="Xiao L."/>
            <person name="Rajput S."/>
            <person name="Deng P."/>
            <person name="Jia W."/>
            <person name="Huang R."/>
            <person name="Zhang M."/>
            <person name="Sun Y."/>
            <person name="Hu J."/>
            <person name="Fu X."/>
            <person name="Schnable P.S."/>
            <person name="Li F."/>
            <person name="Zhang H."/>
            <person name="Feng B."/>
            <person name="Zhu X."/>
            <person name="Liu R."/>
            <person name="Schnable J.C."/>
            <person name="Zhu J.-K."/>
            <person name="Zhang H."/>
        </authorList>
    </citation>
    <scope>NUCLEOTIDE SEQUENCE [LARGE SCALE GENOMIC DNA]</scope>
</reference>
<gene>
    <name evidence="4" type="ORF">C2845_PM11G05900</name>
</gene>
<accession>A0A3L6RNB7</accession>
<feature type="chain" id="PRO_5018322663" description="CCHC-type domain-containing protein" evidence="3">
    <location>
        <begin position="22"/>
        <end position="639"/>
    </location>
</feature>
<evidence type="ECO:0000313" key="4">
    <source>
        <dbReference type="EMBL" id="RLN07095.1"/>
    </source>
</evidence>
<proteinExistence type="predicted"/>
<feature type="compositionally biased region" description="Basic and acidic residues" evidence="2">
    <location>
        <begin position="287"/>
        <end position="297"/>
    </location>
</feature>
<keyword evidence="5" id="KW-1185">Reference proteome</keyword>
<evidence type="ECO:0000256" key="1">
    <source>
        <dbReference type="SAM" id="Coils"/>
    </source>
</evidence>
<feature type="coiled-coil region" evidence="1">
    <location>
        <begin position="76"/>
        <end position="103"/>
    </location>
</feature>
<feature type="signal peptide" evidence="3">
    <location>
        <begin position="1"/>
        <end position="21"/>
    </location>
</feature>
<evidence type="ECO:0008006" key="6">
    <source>
        <dbReference type="Google" id="ProtNLM"/>
    </source>
</evidence>
<name>A0A3L6RNB7_PANMI</name>
<dbReference type="PANTHER" id="PTHR33170:SF40">
    <property type="entry name" value="OS04G0557100 PROTEIN"/>
    <property type="match status" value="1"/>
</dbReference>
<evidence type="ECO:0000256" key="2">
    <source>
        <dbReference type="SAM" id="MobiDB-lite"/>
    </source>
</evidence>
<dbReference type="Gene3D" id="4.10.60.10">
    <property type="entry name" value="Zinc finger, CCHC-type"/>
    <property type="match status" value="1"/>
</dbReference>
<keyword evidence="1" id="KW-0175">Coiled coil</keyword>
<sequence length="639" mass="69963">MGWQWEVLLVLNLIMVQQASTQVMVVLVMGRLVVVRGIVARREELEEAEARDPVAAAPPGVSFEHGQSSNTIEVEVDTQMEMAEELDRDLENASAKRNKKDKDKWCFWCCTKGHVKEDCHGDLFCTICESDEHVAARCPMKKKQRPIAYAVDDLGFYHIPHGPIQTTKKDGNTALITVLGGQLKEEELIGHLKRLVPGKFEWDVQLHAPNVWIAPFLSKAELKRTTNFGSADLKDGKSLKFEMYEEEEYFGEEFPFIWMRVLNLPRMLRTYEAARKEDNGDDSANQQKDKSNEESNKKLKGVQDSQLPEGGLDASRDNNMQADGMVEDWEEDDLLDEEWVVKETEEGGVSVEEGANVLQWKANEDFVVNDAPASYISGGGQGSDNGRADKLQAYVASDALAPCVGGGGQEGDEVQVVDPIEAPADGAIDDEHIALADRAVDDGDHLVPADKVVDGMRIASSAAAATASLPVHSGVIMVAPELGGVMVAGNLVALEAVDDGQASNSTEPSLALGSLLERAINELKESKGKAKFLGVNDCMGENLVSTPVKSITCVNVAPTMLRRSLRRQHSVDEDSTERASRAVAKRNLEDTEGLMQDFLSARRIWAGSSQDGYTIQKINLLIDGHDVVTMDTVEHPPIA</sequence>
<dbReference type="OrthoDB" id="694949at2759"/>
<keyword evidence="3" id="KW-0732">Signal</keyword>
<feature type="region of interest" description="Disordered" evidence="2">
    <location>
        <begin position="275"/>
        <end position="319"/>
    </location>
</feature>
<evidence type="ECO:0000313" key="5">
    <source>
        <dbReference type="Proteomes" id="UP000275267"/>
    </source>
</evidence>
<protein>
    <recommendedName>
        <fullName evidence="6">CCHC-type domain-containing protein</fullName>
    </recommendedName>
</protein>
<dbReference type="EMBL" id="PQIB02000007">
    <property type="protein sequence ID" value="RLN07095.1"/>
    <property type="molecule type" value="Genomic_DNA"/>
</dbReference>
<organism evidence="4 5">
    <name type="scientific">Panicum miliaceum</name>
    <name type="common">Proso millet</name>
    <name type="synonym">Broomcorn millet</name>
    <dbReference type="NCBI Taxonomy" id="4540"/>
    <lineage>
        <taxon>Eukaryota</taxon>
        <taxon>Viridiplantae</taxon>
        <taxon>Streptophyta</taxon>
        <taxon>Embryophyta</taxon>
        <taxon>Tracheophyta</taxon>
        <taxon>Spermatophyta</taxon>
        <taxon>Magnoliopsida</taxon>
        <taxon>Liliopsida</taxon>
        <taxon>Poales</taxon>
        <taxon>Poaceae</taxon>
        <taxon>PACMAD clade</taxon>
        <taxon>Panicoideae</taxon>
        <taxon>Panicodae</taxon>
        <taxon>Paniceae</taxon>
        <taxon>Panicinae</taxon>
        <taxon>Panicum</taxon>
        <taxon>Panicum sect. Panicum</taxon>
    </lineage>
</organism>
<dbReference type="Proteomes" id="UP000275267">
    <property type="component" value="Unassembled WGS sequence"/>
</dbReference>